<dbReference type="GO" id="GO:0016887">
    <property type="term" value="F:ATP hydrolysis activity"/>
    <property type="evidence" value="ECO:0007669"/>
    <property type="project" value="InterPro"/>
</dbReference>
<dbReference type="SMART" id="SM00831">
    <property type="entry name" value="Cation_ATPase_N"/>
    <property type="match status" value="1"/>
</dbReference>
<dbReference type="GO" id="GO:1990573">
    <property type="term" value="P:potassium ion import across plasma membrane"/>
    <property type="evidence" value="ECO:0007669"/>
    <property type="project" value="TreeGrafter"/>
</dbReference>
<dbReference type="GO" id="GO:0036376">
    <property type="term" value="P:sodium ion export across plasma membrane"/>
    <property type="evidence" value="ECO:0007669"/>
    <property type="project" value="TreeGrafter"/>
</dbReference>
<feature type="transmembrane region" description="Helical" evidence="14">
    <location>
        <begin position="923"/>
        <end position="941"/>
    </location>
</feature>
<keyword evidence="7" id="KW-0187">Copper transport</keyword>
<dbReference type="InterPro" id="IPR023298">
    <property type="entry name" value="ATPase_P-typ_TM_dom_sf"/>
</dbReference>
<dbReference type="PANTHER" id="PTHR43294">
    <property type="entry name" value="SODIUM/POTASSIUM-TRANSPORTING ATPASE SUBUNIT ALPHA"/>
    <property type="match status" value="1"/>
</dbReference>
<dbReference type="GO" id="GO:1902600">
    <property type="term" value="P:proton transmembrane transport"/>
    <property type="evidence" value="ECO:0007669"/>
    <property type="project" value="TreeGrafter"/>
</dbReference>
<evidence type="ECO:0000256" key="1">
    <source>
        <dbReference type="ARBA" id="ARBA00004127"/>
    </source>
</evidence>
<comment type="caution">
    <text evidence="16">The sequence shown here is derived from an EMBL/GenBank/DDBJ whole genome shotgun (WGS) entry which is preliminary data.</text>
</comment>
<dbReference type="Gene3D" id="3.40.1110.10">
    <property type="entry name" value="Calcium-transporting ATPase, cytoplasmic domain N"/>
    <property type="match status" value="1"/>
</dbReference>
<feature type="transmembrane region" description="Helical" evidence="14">
    <location>
        <begin position="784"/>
        <end position="804"/>
    </location>
</feature>
<keyword evidence="17" id="KW-1185">Reference proteome</keyword>
<dbReference type="GO" id="GO:0005886">
    <property type="term" value="C:plasma membrane"/>
    <property type="evidence" value="ECO:0007669"/>
    <property type="project" value="TreeGrafter"/>
</dbReference>
<evidence type="ECO:0000256" key="10">
    <source>
        <dbReference type="ARBA" id="ARBA00022989"/>
    </source>
</evidence>
<evidence type="ECO:0000256" key="6">
    <source>
        <dbReference type="ARBA" id="ARBA00022741"/>
    </source>
</evidence>
<reference evidence="16 17" key="2">
    <citation type="journal article" date="2019" name="G3 (Bethesda)">
        <title>Hybrid Assembly of the Genome of the Entomopathogenic Nematode Steinernema carpocapsae Identifies the X-Chromosome.</title>
        <authorList>
            <person name="Serra L."/>
            <person name="Macchietto M."/>
            <person name="Macias-Munoz A."/>
            <person name="McGill C.J."/>
            <person name="Rodriguez I.M."/>
            <person name="Rodriguez B."/>
            <person name="Murad R."/>
            <person name="Mortazavi A."/>
        </authorList>
    </citation>
    <scope>NUCLEOTIDE SEQUENCE [LARGE SCALE GENOMIC DNA]</scope>
    <source>
        <strain evidence="16 17">ALL</strain>
    </source>
</reference>
<feature type="transmembrane region" description="Helical" evidence="14">
    <location>
        <begin position="129"/>
        <end position="150"/>
    </location>
</feature>
<dbReference type="InterPro" id="IPR001757">
    <property type="entry name" value="P_typ_ATPase"/>
</dbReference>
<dbReference type="InterPro" id="IPR050510">
    <property type="entry name" value="Cation_transp_ATPase_P-type"/>
</dbReference>
<dbReference type="PRINTS" id="PR00121">
    <property type="entry name" value="NAKATPASE"/>
</dbReference>
<accession>A0A4V6A572</accession>
<dbReference type="InterPro" id="IPR023214">
    <property type="entry name" value="HAD_sf"/>
</dbReference>
<dbReference type="PROSITE" id="PS00154">
    <property type="entry name" value="ATPASE_E1_E2"/>
    <property type="match status" value="1"/>
</dbReference>
<keyword evidence="9" id="KW-1278">Translocase</keyword>
<feature type="transmembrane region" description="Helical" evidence="14">
    <location>
        <begin position="294"/>
        <end position="316"/>
    </location>
</feature>
<comment type="subcellular location">
    <subcellularLocation>
        <location evidence="1">Endomembrane system</location>
        <topology evidence="1">Multi-pass membrane protein</topology>
    </subcellularLocation>
</comment>
<evidence type="ECO:0000256" key="9">
    <source>
        <dbReference type="ARBA" id="ARBA00022967"/>
    </source>
</evidence>
<evidence type="ECO:0000256" key="13">
    <source>
        <dbReference type="ARBA" id="ARBA00023136"/>
    </source>
</evidence>
<evidence type="ECO:0000256" key="5">
    <source>
        <dbReference type="ARBA" id="ARBA00022723"/>
    </source>
</evidence>
<dbReference type="GO" id="GO:0046872">
    <property type="term" value="F:metal ion binding"/>
    <property type="evidence" value="ECO:0007669"/>
    <property type="project" value="UniProtKB-KW"/>
</dbReference>
<dbReference type="AlphaFoldDB" id="A0A4V6A572"/>
<dbReference type="SUPFAM" id="SSF81653">
    <property type="entry name" value="Calcium ATPase, transduction domain A"/>
    <property type="match status" value="1"/>
</dbReference>
<dbReference type="InterPro" id="IPR008250">
    <property type="entry name" value="ATPase_P-typ_transduc_dom_A_sf"/>
</dbReference>
<dbReference type="InterPro" id="IPR023299">
    <property type="entry name" value="ATPase_P-typ_cyto_dom_N"/>
</dbReference>
<evidence type="ECO:0000256" key="7">
    <source>
        <dbReference type="ARBA" id="ARBA00022796"/>
    </source>
</evidence>
<proteinExistence type="predicted"/>
<dbReference type="EMBL" id="AZBU02000003">
    <property type="protein sequence ID" value="TKR89795.1"/>
    <property type="molecule type" value="Genomic_DNA"/>
</dbReference>
<keyword evidence="8" id="KW-0067">ATP-binding</keyword>
<dbReference type="InterPro" id="IPR036412">
    <property type="entry name" value="HAD-like_sf"/>
</dbReference>
<evidence type="ECO:0000256" key="14">
    <source>
        <dbReference type="SAM" id="Phobius"/>
    </source>
</evidence>
<dbReference type="STRING" id="34508.A0A4V6A572"/>
<dbReference type="Pfam" id="PF00122">
    <property type="entry name" value="E1-E2_ATPase"/>
    <property type="match status" value="1"/>
</dbReference>
<gene>
    <name evidence="16" type="ORF">L596_013843</name>
</gene>
<evidence type="ECO:0000256" key="2">
    <source>
        <dbReference type="ARBA" id="ARBA00012517"/>
    </source>
</evidence>
<evidence type="ECO:0000256" key="12">
    <source>
        <dbReference type="ARBA" id="ARBA00023065"/>
    </source>
</evidence>
<keyword evidence="6" id="KW-0547">Nucleotide-binding</keyword>
<dbReference type="SUPFAM" id="SSF56784">
    <property type="entry name" value="HAD-like"/>
    <property type="match status" value="1"/>
</dbReference>
<dbReference type="FunFam" id="1.20.1110.10:FF:000095">
    <property type="entry name" value="Sodium/potassium-transporting ATPase subunit alpha-1"/>
    <property type="match status" value="1"/>
</dbReference>
<keyword evidence="3" id="KW-0813">Transport</keyword>
<dbReference type="InterPro" id="IPR018303">
    <property type="entry name" value="ATPase_P-typ_P_site"/>
</dbReference>
<keyword evidence="11" id="KW-0186">Copper</keyword>
<dbReference type="Pfam" id="PF00690">
    <property type="entry name" value="Cation_ATPase_N"/>
    <property type="match status" value="1"/>
</dbReference>
<reference evidence="16 17" key="1">
    <citation type="journal article" date="2015" name="Genome Biol.">
        <title>Comparative genomics of Steinernema reveals deeply conserved gene regulatory networks.</title>
        <authorList>
            <person name="Dillman A.R."/>
            <person name="Macchietto M."/>
            <person name="Porter C.F."/>
            <person name="Rogers A."/>
            <person name="Williams B."/>
            <person name="Antoshechkin I."/>
            <person name="Lee M.M."/>
            <person name="Goodwin Z."/>
            <person name="Lu X."/>
            <person name="Lewis E.E."/>
            <person name="Goodrich-Blair H."/>
            <person name="Stock S.P."/>
            <person name="Adams B.J."/>
            <person name="Sternberg P.W."/>
            <person name="Mortazavi A."/>
        </authorList>
    </citation>
    <scope>NUCLEOTIDE SEQUENCE [LARGE SCALE GENOMIC DNA]</scope>
    <source>
        <strain evidence="16 17">ALL</strain>
    </source>
</reference>
<feature type="transmembrane region" description="Helical" evidence="14">
    <location>
        <begin position="961"/>
        <end position="982"/>
    </location>
</feature>
<evidence type="ECO:0000313" key="17">
    <source>
        <dbReference type="Proteomes" id="UP000298663"/>
    </source>
</evidence>
<protein>
    <recommendedName>
        <fullName evidence="2">P-type Cu(+) transporter</fullName>
        <ecNumber evidence="2">7.2.2.8</ecNumber>
    </recommendedName>
</protein>
<evidence type="ECO:0000256" key="4">
    <source>
        <dbReference type="ARBA" id="ARBA00022692"/>
    </source>
</evidence>
<dbReference type="Gene3D" id="1.20.1110.10">
    <property type="entry name" value="Calcium-transporting ATPase, transmembrane domain"/>
    <property type="match status" value="1"/>
</dbReference>
<dbReference type="OrthoDB" id="10344412at2759"/>
<dbReference type="GO" id="GO:0140581">
    <property type="term" value="F:P-type monovalent copper transporter activity"/>
    <property type="evidence" value="ECO:0007669"/>
    <property type="project" value="UniProtKB-EC"/>
</dbReference>
<keyword evidence="4 14" id="KW-0812">Transmembrane</keyword>
<dbReference type="Gene3D" id="3.40.50.1000">
    <property type="entry name" value="HAD superfamily/HAD-like"/>
    <property type="match status" value="1"/>
</dbReference>
<evidence type="ECO:0000256" key="3">
    <source>
        <dbReference type="ARBA" id="ARBA00022448"/>
    </source>
</evidence>
<dbReference type="GO" id="GO:0030007">
    <property type="term" value="P:intracellular potassium ion homeostasis"/>
    <property type="evidence" value="ECO:0007669"/>
    <property type="project" value="TreeGrafter"/>
</dbReference>
<keyword evidence="13 14" id="KW-0472">Membrane</keyword>
<dbReference type="FunFam" id="3.40.50.1000:FF:000144">
    <property type="entry name" value="copper-transporting ATPase 1 isoform X2"/>
    <property type="match status" value="1"/>
</dbReference>
<organism evidence="16 17">
    <name type="scientific">Steinernema carpocapsae</name>
    <name type="common">Entomopathogenic nematode</name>
    <dbReference type="NCBI Taxonomy" id="34508"/>
    <lineage>
        <taxon>Eukaryota</taxon>
        <taxon>Metazoa</taxon>
        <taxon>Ecdysozoa</taxon>
        <taxon>Nematoda</taxon>
        <taxon>Chromadorea</taxon>
        <taxon>Rhabditida</taxon>
        <taxon>Tylenchina</taxon>
        <taxon>Panagrolaimomorpha</taxon>
        <taxon>Strongyloidoidea</taxon>
        <taxon>Steinernematidae</taxon>
        <taxon>Steinernema</taxon>
    </lineage>
</organism>
<feature type="transmembrane region" description="Helical" evidence="14">
    <location>
        <begin position="851"/>
        <end position="877"/>
    </location>
</feature>
<dbReference type="GO" id="GO:0006883">
    <property type="term" value="P:intracellular sodium ion homeostasis"/>
    <property type="evidence" value="ECO:0007669"/>
    <property type="project" value="TreeGrafter"/>
</dbReference>
<dbReference type="InterPro" id="IPR006068">
    <property type="entry name" value="ATPase_P-typ_cation-transptr_C"/>
</dbReference>
<dbReference type="EC" id="7.2.2.8" evidence="2"/>
<dbReference type="SUPFAM" id="SSF81665">
    <property type="entry name" value="Calcium ATPase, transmembrane domain M"/>
    <property type="match status" value="1"/>
</dbReference>
<dbReference type="NCBIfam" id="TIGR01494">
    <property type="entry name" value="ATPase_P-type"/>
    <property type="match status" value="2"/>
</dbReference>
<evidence type="ECO:0000259" key="15">
    <source>
        <dbReference type="SMART" id="SM00831"/>
    </source>
</evidence>
<dbReference type="InterPro" id="IPR059000">
    <property type="entry name" value="ATPase_P-type_domA"/>
</dbReference>
<name>A0A4V6A572_STECR</name>
<dbReference type="Pfam" id="PF13246">
    <property type="entry name" value="Cation_ATPase"/>
    <property type="match status" value="1"/>
</dbReference>
<dbReference type="SUPFAM" id="SSF81660">
    <property type="entry name" value="Metal cation-transporting ATPase, ATP-binding domain N"/>
    <property type="match status" value="1"/>
</dbReference>
<dbReference type="PRINTS" id="PR00119">
    <property type="entry name" value="CATATPASE"/>
</dbReference>
<dbReference type="Proteomes" id="UP000298663">
    <property type="component" value="Unassembled WGS sequence"/>
</dbReference>
<evidence type="ECO:0000256" key="11">
    <source>
        <dbReference type="ARBA" id="ARBA00023008"/>
    </source>
</evidence>
<feature type="transmembrane region" description="Helical" evidence="14">
    <location>
        <begin position="994"/>
        <end position="1011"/>
    </location>
</feature>
<evidence type="ECO:0000256" key="8">
    <source>
        <dbReference type="ARBA" id="ARBA00022840"/>
    </source>
</evidence>
<dbReference type="PANTHER" id="PTHR43294:SF5">
    <property type="entry name" value="CATION-TRANSPORTING P-TYPE ATPASE N-TERMINAL DOMAIN-CONTAINING PROTEIN"/>
    <property type="match status" value="1"/>
</dbReference>
<keyword evidence="5" id="KW-0479">Metal-binding</keyword>
<dbReference type="Pfam" id="PF00689">
    <property type="entry name" value="Cation_ATPase_C"/>
    <property type="match status" value="1"/>
</dbReference>
<dbReference type="GO" id="GO:0005524">
    <property type="term" value="F:ATP binding"/>
    <property type="evidence" value="ECO:0007669"/>
    <property type="project" value="UniProtKB-KW"/>
</dbReference>
<dbReference type="GO" id="GO:0005391">
    <property type="term" value="F:P-type sodium:potassium-exchanging transporter activity"/>
    <property type="evidence" value="ECO:0007669"/>
    <property type="project" value="TreeGrafter"/>
</dbReference>
<dbReference type="Gene3D" id="2.70.150.10">
    <property type="entry name" value="Calcium-transporting ATPase, cytoplasmic transduction domain A"/>
    <property type="match status" value="1"/>
</dbReference>
<feature type="domain" description="Cation-transporting P-type ATPase N-terminal" evidence="15">
    <location>
        <begin position="40"/>
        <end position="122"/>
    </location>
</feature>
<keyword evidence="12" id="KW-0406">Ion transport</keyword>
<feature type="transmembrane region" description="Helical" evidence="14">
    <location>
        <begin position="102"/>
        <end position="123"/>
    </location>
</feature>
<sequence length="1032" mass="114851">MSDMGLLKRIKQNLRCKRSKEEGNNEGYAEAARNLGASFTEHQMNLHKLEEMFRTSNINAIKPEKSAGLSAVDAKERFELDGPNILTPPKQISNLRLYLKQYTSVFFILQLAAGVISLISYFVHTDNQYNLWIAILLIGIVFIMCTVQFVEERKALAVINAFSNLLPVKCTVIRGGQVVTVEADQIVVGDIVGIKTGSRVPADLRLIHCVDLKLETSSITGESEPIEFISEEVGEGVTVFDSSNVAFNGSFCVEGEALGIAIRTADRTIIGQIASLTTNQSKRKSTLDIEIHRFVKIITACALILGLAVFIIGGFLQKWKDVSKIFINGFLVSIISTVPQGLPTTVSSELTIIAHRMAKKNVYMKKLDVVDAFGATTVVASDKTGTLTQNNMKVTDLWYDFKYLNGLPEISHKRMRDIEENAEVSLEALDQPLPDLLELMVICNKATAQCDNEANTPKRGDPDTLFIRSYKKRPLKLWKPFKFKKVVPVKEQEEVADEPLYEKKYSGSPTEVAIRRRDLRQRAGQPEDLEGMQQFTVMLKGAPEVVIQKCSSVATSNGEVPLDEDAMMSFQDAYDHFGNNGRRVIGFAHATFIAHGDTKFLFDPLNFPLEDLQFAGISAIMDPPRPDTADAIRQCKLAGIKVFMVTGDHPSTATAIAREIGLIGEPETIIHKHHKVDVSRTLEDGAFVEKNWATVHGKDLPGMSENDWDELLKKKYIKRGEIVTVTGDGVNDAPALKRADIGVAMGSDVAKQAADVVLMDDKFASIIHGIEEGRLLFDNLRKSIVYTLTHCAPCVVPMVLNLIVDVPQVMSALQMLSLDLATDLPPAISLAYESAESNIMKYPPRKRTSRLVSLGMLSYSYLIATTSILSASIPAYFYTYWRYGIHPGDLLLGSSNADYFGPSTTKNFTSNGNVFTPQQQLDINWRACAAVYVVTVTSQVWHIWMCRTRKTSIFKHGFRNVATFIAVGIELAILAVLVYVPGVKYVMNSSPPPAEVWFFSVGSMFLLLIYNETRKFFIRRSPYNRFVRLVKW</sequence>
<dbReference type="InterPro" id="IPR004014">
    <property type="entry name" value="ATPase_P-typ_cation-transptr_N"/>
</dbReference>
<evidence type="ECO:0000313" key="16">
    <source>
        <dbReference type="EMBL" id="TKR89795.1"/>
    </source>
</evidence>
<keyword evidence="10 14" id="KW-1133">Transmembrane helix</keyword>
<dbReference type="GO" id="GO:0012505">
    <property type="term" value="C:endomembrane system"/>
    <property type="evidence" value="ECO:0007669"/>
    <property type="project" value="UniProtKB-SubCell"/>
</dbReference>